<protein>
    <submittedName>
        <fullName evidence="2">Uncharacterized protein</fullName>
    </submittedName>
</protein>
<keyword evidence="3" id="KW-1185">Reference proteome</keyword>
<keyword evidence="1" id="KW-0732">Signal</keyword>
<name>A0ABD3SH82_9STRA</name>
<dbReference type="Proteomes" id="UP001530377">
    <property type="component" value="Unassembled WGS sequence"/>
</dbReference>
<dbReference type="EMBL" id="JALLPB020000032">
    <property type="protein sequence ID" value="KAL3823648.1"/>
    <property type="molecule type" value="Genomic_DNA"/>
</dbReference>
<sequence>MLVFTFISYILLLTPVMNFAIEADSTEPGGPTSYESPRKLGRSNYEIWAADQSSTVPNQIALGARGGRLWIWKDKAIQGTISNKTTPPLPCKPKPSSGPWVGPCDLFDIFPGSLSQMNSTGPTGKTLQELDNIGVWHGLVKDPSNKYVLASLFARGGGYVGIIDTRTRGAVALFRVTKYRHEGITTGTTPSGDRSVHMTLWTSDQQLFNAAHPPLDRIADGLNCIVSNLHGKAIERIKIARDNKGNIISAAFDRSASLGLGKNMNVVESATYFAGKNAYGKPLIGSVTGSYDQADLGNLTPQGKCKENNCTGGNDGNDGGRTNNRPVCPIPSSRGNLLFITLSGGGLLIGNTTTTPMSIVAGYGTNTIFGSGCGGVEVGNKLYINSGVASGTEGGSQSYFAIWSFNNTKYLSTPSGENEPQPFTVVYNHSGNSNNISSGQLPSNSIRRDSHGMVATRNQKYVHTFDRIQAQVFVIDTSTDTGNFTYSLRDTNVCDTFSVRDGGPDLPTNDPAPDIVDATPDGKYLVVAFRGPAPVTFSHTTQGSCPGVGVVELLANGRMGKLVTVLRTTNITPDNITKPLTIPGGVSYTGTERSDIHMVVVIDRDLW</sequence>
<dbReference type="InterPro" id="IPR011044">
    <property type="entry name" value="Quino_amine_DH_bsu"/>
</dbReference>
<organism evidence="2 3">
    <name type="scientific">Cyclostephanos tholiformis</name>
    <dbReference type="NCBI Taxonomy" id="382380"/>
    <lineage>
        <taxon>Eukaryota</taxon>
        <taxon>Sar</taxon>
        <taxon>Stramenopiles</taxon>
        <taxon>Ochrophyta</taxon>
        <taxon>Bacillariophyta</taxon>
        <taxon>Coscinodiscophyceae</taxon>
        <taxon>Thalassiosirophycidae</taxon>
        <taxon>Stephanodiscales</taxon>
        <taxon>Stephanodiscaceae</taxon>
        <taxon>Cyclostephanos</taxon>
    </lineage>
</organism>
<evidence type="ECO:0000256" key="1">
    <source>
        <dbReference type="SAM" id="SignalP"/>
    </source>
</evidence>
<gene>
    <name evidence="2" type="ORF">ACHAXA_009753</name>
</gene>
<accession>A0ABD3SH82</accession>
<dbReference type="SUPFAM" id="SSF50969">
    <property type="entry name" value="YVTN repeat-like/Quinoprotein amine dehydrogenase"/>
    <property type="match status" value="1"/>
</dbReference>
<reference evidence="2 3" key="1">
    <citation type="submission" date="2024-10" db="EMBL/GenBank/DDBJ databases">
        <title>Updated reference genomes for cyclostephanoid diatoms.</title>
        <authorList>
            <person name="Roberts W.R."/>
            <person name="Alverson A.J."/>
        </authorList>
    </citation>
    <scope>NUCLEOTIDE SEQUENCE [LARGE SCALE GENOMIC DNA]</scope>
    <source>
        <strain evidence="2 3">AJA228-03</strain>
    </source>
</reference>
<feature type="chain" id="PRO_5044783903" evidence="1">
    <location>
        <begin position="24"/>
        <end position="607"/>
    </location>
</feature>
<comment type="caution">
    <text evidence="2">The sequence shown here is derived from an EMBL/GenBank/DDBJ whole genome shotgun (WGS) entry which is preliminary data.</text>
</comment>
<proteinExistence type="predicted"/>
<feature type="signal peptide" evidence="1">
    <location>
        <begin position="1"/>
        <end position="23"/>
    </location>
</feature>
<evidence type="ECO:0000313" key="2">
    <source>
        <dbReference type="EMBL" id="KAL3823648.1"/>
    </source>
</evidence>
<dbReference type="AlphaFoldDB" id="A0ABD3SH82"/>
<evidence type="ECO:0000313" key="3">
    <source>
        <dbReference type="Proteomes" id="UP001530377"/>
    </source>
</evidence>